<dbReference type="InterPro" id="IPR041698">
    <property type="entry name" value="Methyltransf_25"/>
</dbReference>
<gene>
    <name evidence="2" type="ORF">HNR25_002537</name>
</gene>
<protein>
    <submittedName>
        <fullName evidence="2">SAM-dependent methyltransferase</fullName>
    </submittedName>
</protein>
<name>A0A841E700_9ACTN</name>
<dbReference type="GO" id="GO:0032259">
    <property type="term" value="P:methylation"/>
    <property type="evidence" value="ECO:0007669"/>
    <property type="project" value="UniProtKB-KW"/>
</dbReference>
<dbReference type="CDD" id="cd02440">
    <property type="entry name" value="AdoMet_MTases"/>
    <property type="match status" value="1"/>
</dbReference>
<keyword evidence="2" id="KW-0489">Methyltransferase</keyword>
<dbReference type="Gene3D" id="3.40.50.150">
    <property type="entry name" value="Vaccinia Virus protein VP39"/>
    <property type="match status" value="1"/>
</dbReference>
<keyword evidence="3" id="KW-1185">Reference proteome</keyword>
<dbReference type="Pfam" id="PF13649">
    <property type="entry name" value="Methyltransf_25"/>
    <property type="match status" value="1"/>
</dbReference>
<reference evidence="2 3" key="1">
    <citation type="submission" date="2020-08" db="EMBL/GenBank/DDBJ databases">
        <title>Sequencing the genomes of 1000 actinobacteria strains.</title>
        <authorList>
            <person name="Klenk H.-P."/>
        </authorList>
    </citation>
    <scope>NUCLEOTIDE SEQUENCE [LARGE SCALE GENOMIC DNA]</scope>
    <source>
        <strain evidence="2 3">DSM 44593</strain>
    </source>
</reference>
<evidence type="ECO:0000313" key="2">
    <source>
        <dbReference type="EMBL" id="MBB5998786.1"/>
    </source>
</evidence>
<sequence length="235" mass="26286">MSAVTDLTTYWDRYAGQLPAPPREDALKEALRWCQYPDHGPGAELLGDPVTALELGCGRGDAVAALATKGIDATGVDLSVEHVRAAHEWWGDLANARFTHADVIDYLSDTRHRWEAAFSIWGAVWFTDPDVLLPLVRERLVPGGRLVFAQAPAVPGAYGIQGMYANGFRGRQVWVYRWAYEPEMWAEILKRHGFVDVRAWVEPAPDPDDVGTLIVQAVHPHVREARRATPAWRRQ</sequence>
<evidence type="ECO:0000313" key="3">
    <source>
        <dbReference type="Proteomes" id="UP000578077"/>
    </source>
</evidence>
<evidence type="ECO:0000259" key="1">
    <source>
        <dbReference type="Pfam" id="PF13649"/>
    </source>
</evidence>
<organism evidence="2 3">
    <name type="scientific">Streptomonospora salina</name>
    <dbReference type="NCBI Taxonomy" id="104205"/>
    <lineage>
        <taxon>Bacteria</taxon>
        <taxon>Bacillati</taxon>
        <taxon>Actinomycetota</taxon>
        <taxon>Actinomycetes</taxon>
        <taxon>Streptosporangiales</taxon>
        <taxon>Nocardiopsidaceae</taxon>
        <taxon>Streptomonospora</taxon>
    </lineage>
</organism>
<feature type="domain" description="Methyltransferase" evidence="1">
    <location>
        <begin position="53"/>
        <end position="144"/>
    </location>
</feature>
<dbReference type="SUPFAM" id="SSF53335">
    <property type="entry name" value="S-adenosyl-L-methionine-dependent methyltransferases"/>
    <property type="match status" value="1"/>
</dbReference>
<dbReference type="Proteomes" id="UP000578077">
    <property type="component" value="Unassembled WGS sequence"/>
</dbReference>
<keyword evidence="2" id="KW-0808">Transferase</keyword>
<dbReference type="AlphaFoldDB" id="A0A841E700"/>
<dbReference type="RefSeq" id="WP_184635285.1">
    <property type="nucleotide sequence ID" value="NZ_BAABKT010000013.1"/>
</dbReference>
<dbReference type="GO" id="GO:0008168">
    <property type="term" value="F:methyltransferase activity"/>
    <property type="evidence" value="ECO:0007669"/>
    <property type="project" value="UniProtKB-KW"/>
</dbReference>
<comment type="caution">
    <text evidence="2">The sequence shown here is derived from an EMBL/GenBank/DDBJ whole genome shotgun (WGS) entry which is preliminary data.</text>
</comment>
<dbReference type="EMBL" id="JACHLY010000001">
    <property type="protein sequence ID" value="MBB5998786.1"/>
    <property type="molecule type" value="Genomic_DNA"/>
</dbReference>
<proteinExistence type="predicted"/>
<dbReference type="InterPro" id="IPR029063">
    <property type="entry name" value="SAM-dependent_MTases_sf"/>
</dbReference>
<accession>A0A841E700</accession>